<organism evidence="9">
    <name type="scientific">Grosmannia clavigera (strain kw1407 / UAMH 11150)</name>
    <name type="common">Blue stain fungus</name>
    <name type="synonym">Graphiocladiella clavigera</name>
    <dbReference type="NCBI Taxonomy" id="655863"/>
    <lineage>
        <taxon>Eukaryota</taxon>
        <taxon>Fungi</taxon>
        <taxon>Dikarya</taxon>
        <taxon>Ascomycota</taxon>
        <taxon>Pezizomycotina</taxon>
        <taxon>Sordariomycetes</taxon>
        <taxon>Sordariomycetidae</taxon>
        <taxon>Ophiostomatales</taxon>
        <taxon>Ophiostomataceae</taxon>
        <taxon>Leptographium</taxon>
    </lineage>
</organism>
<dbReference type="Gene3D" id="3.10.129.110">
    <property type="entry name" value="Polyketide synthase dehydratase"/>
    <property type="match status" value="1"/>
</dbReference>
<dbReference type="STRING" id="655863.F0XUI9"/>
<dbReference type="InterPro" id="IPR049552">
    <property type="entry name" value="PKS_DH_N"/>
</dbReference>
<dbReference type="InterPro" id="IPR029063">
    <property type="entry name" value="SAM-dependent_MTases_sf"/>
</dbReference>
<accession>F0XUI9</accession>
<keyword evidence="2" id="KW-0597">Phosphoprotein</keyword>
<evidence type="ECO:0000256" key="4">
    <source>
        <dbReference type="ARBA" id="ARBA00023315"/>
    </source>
</evidence>
<gene>
    <name evidence="8" type="ORF">CMQ_4392</name>
</gene>
<evidence type="ECO:0000259" key="7">
    <source>
        <dbReference type="PROSITE" id="PS52019"/>
    </source>
</evidence>
<dbReference type="SMART" id="SM00827">
    <property type="entry name" value="PKS_AT"/>
    <property type="match status" value="1"/>
</dbReference>
<dbReference type="InterPro" id="IPR049900">
    <property type="entry name" value="PKS_mFAS_DH"/>
</dbReference>
<dbReference type="EMBL" id="GL630006">
    <property type="protein sequence ID" value="EFW98540.1"/>
    <property type="molecule type" value="Genomic_DNA"/>
</dbReference>
<evidence type="ECO:0000256" key="1">
    <source>
        <dbReference type="ARBA" id="ARBA00022450"/>
    </source>
</evidence>
<dbReference type="SUPFAM" id="SSF55048">
    <property type="entry name" value="Probable ACP-binding domain of malonyl-CoA ACP transacylase"/>
    <property type="match status" value="1"/>
</dbReference>
<dbReference type="SUPFAM" id="SSF53335">
    <property type="entry name" value="S-adenosyl-L-methionine-dependent methyltransferases"/>
    <property type="match status" value="1"/>
</dbReference>
<dbReference type="GO" id="GO:0004312">
    <property type="term" value="F:fatty acid synthase activity"/>
    <property type="evidence" value="ECO:0007669"/>
    <property type="project" value="TreeGrafter"/>
</dbReference>
<evidence type="ECO:0000256" key="5">
    <source>
        <dbReference type="PROSITE-ProRule" id="PRU01363"/>
    </source>
</evidence>
<dbReference type="GO" id="GO:0006633">
    <property type="term" value="P:fatty acid biosynthetic process"/>
    <property type="evidence" value="ECO:0007669"/>
    <property type="project" value="TreeGrafter"/>
</dbReference>
<evidence type="ECO:0000256" key="2">
    <source>
        <dbReference type="ARBA" id="ARBA00022553"/>
    </source>
</evidence>
<evidence type="ECO:0000259" key="6">
    <source>
        <dbReference type="PROSITE" id="PS51387"/>
    </source>
</evidence>
<feature type="region of interest" description="C-terminal hotdog fold" evidence="5">
    <location>
        <begin position="523"/>
        <end position="680"/>
    </location>
</feature>
<dbReference type="OrthoDB" id="4757480at2759"/>
<proteinExistence type="predicted"/>
<dbReference type="GO" id="GO:0044550">
    <property type="term" value="P:secondary metabolite biosynthetic process"/>
    <property type="evidence" value="ECO:0007669"/>
    <property type="project" value="TreeGrafter"/>
</dbReference>
<name>F0XUI9_GROCL</name>
<dbReference type="Pfam" id="PF21089">
    <property type="entry name" value="PKS_DH_N"/>
    <property type="match status" value="1"/>
</dbReference>
<keyword evidence="4" id="KW-0012">Acyltransferase</keyword>
<dbReference type="Gene3D" id="3.40.366.10">
    <property type="entry name" value="Malonyl-Coenzyme A Acyl Carrier Protein, domain 2"/>
    <property type="match status" value="1"/>
</dbReference>
<keyword evidence="3" id="KW-0511">Multifunctional enzyme</keyword>
<dbReference type="PANTHER" id="PTHR43775:SF29">
    <property type="entry name" value="ASPERFURANONE POLYKETIDE SYNTHASE AFOG-RELATED"/>
    <property type="match status" value="1"/>
</dbReference>
<evidence type="ECO:0000256" key="3">
    <source>
        <dbReference type="ARBA" id="ARBA00023268"/>
    </source>
</evidence>
<dbReference type="InterPro" id="IPR049551">
    <property type="entry name" value="PKS_DH_C"/>
</dbReference>
<dbReference type="InterPro" id="IPR036318">
    <property type="entry name" value="FAD-bd_PCMH-like_sf"/>
</dbReference>
<dbReference type="Pfam" id="PF00698">
    <property type="entry name" value="Acyl_transf_1"/>
    <property type="match status" value="1"/>
</dbReference>
<dbReference type="PROSITE" id="PS52019">
    <property type="entry name" value="PKS_MFAS_DH"/>
    <property type="match status" value="1"/>
</dbReference>
<dbReference type="InterPro" id="IPR016166">
    <property type="entry name" value="FAD-bd_PCMH"/>
</dbReference>
<evidence type="ECO:0000313" key="9">
    <source>
        <dbReference type="Proteomes" id="UP000007796"/>
    </source>
</evidence>
<sequence length="1392" mass="151430">MQELLRSEQTTRLDELFLSQPVCTAVQLALVDTPASWSIISSAVVGHSSGEIAAAYAAGALDFAAAIKIAYFRGLVSATVPERCGRRGAMLAVGLGRAAAEERIRQSVAADVGTVTVACVNSPASTTVSGDAEAVQQLCTSLQADGVFARILKVGVAYHSHHMHAVADEYLRLLQGCIDPKPARPDVHFFSSVTGGHMADTTALTAQYWVRNMVSPVLFADAAAALCTGTLQGKATTQRRRRTAARDGVDILVEIGPHAALSGPLKQILAEKKQQQIYGPVLVLGKDAVNTTLDLVIMLTTRGYEAHLDAVNFPHGRASSVKVLQDLPPYAWNHTTVHWAESRIGMGYRFRKFPRHDLVGAPVGDFNPTEPRWRNFIRLSENPWVADHQVARRILYPAAGMMVMAIEAMRQMLVIGDVQTVIEGYELRDVNIGKALVVPESAEGVETMLVMRPVTASARSSSDLWHEFRIFSVSKVEGWVEHSRGRIAYRFRQPPSVVDGGWEAAQHAADIAEAYTISREACVNKIDVQDLYASLDAIGLSYGETFRNITSMAGGPGRSFGTIKIANTRDAMPYQFEHSYLIHPATLDCALQAMFPALAPAGTTVETAMVPTFVRSMFISSEISSEPGHEYEAWSEARFEGFKSTTARVTVVDSHDTTAVRPIIEISGMECASLADQSTPTDDDGQTRPPKLCFIMDWDVDVNLMTQADLERLSPVRPADEQDRKQIVTHDMYRDSMGIDRCYEHMAAYMDKLAHKYPTLRVLEIGAGTGGATLPMLQTLGGRGSGPRRKHYGRLSSYDFTDISTGFFEKARENFKDWAGLVHFRKLDIEQRPVEQGFDEGTYDVVVAANVLHATRQMRVTLDHVRRLLKPDGKLVLMEITERTLRMTLTLGNLPGWWLGAAEGRVEGPSFLPDYLNVSDRFYSAITATAVEAVEHALPPILVVPPTEASTSPMTTVDRVIESIRATTVSRVSLSQLAAANAAGALIVFLAELESPLLATVSAADFDAIRGAIGAAKGIFWVARGGTVEGHVPEANLITGLSRTIRAEKHALKFVTLDLDGERMVADDSEKDNTNIDPGRPLKLDIGVPGLLDSLRFIDDPMHTPAQDGTEPPPLGQDEVGIDIRATGVNFKDIMVSMGQLVEDFLGWEHAAWWMTGCSRRRRTRAGRTSYIMRDAKSQTGFVLVQYAFLQPHTAEEVDMAAKALVSSGQKFAVRSGGHTGWAGSNNIEGGVTMDLEHLHRVEYDGASETVHIGPRSRCTSAPAAGGARCTPSWTSTDGWWLVDAKETLAWRASFMAGHGFECDNVLAYEVVLATGEIMAVGPTGPHADLFRALKGGSNNFGIVTDFSMKAIPCSKVWGGMAFLPKTAIPGAIEALSAFTDNIPNDPDSNLL</sequence>
<dbReference type="Pfam" id="PF14765">
    <property type="entry name" value="PS-DH"/>
    <property type="match status" value="1"/>
</dbReference>
<dbReference type="RefSeq" id="XP_014168023.1">
    <property type="nucleotide sequence ID" value="XM_014312548.1"/>
</dbReference>
<dbReference type="Gene3D" id="3.40.462.20">
    <property type="match status" value="1"/>
</dbReference>
<reference evidence="8 9" key="1">
    <citation type="journal article" date="2011" name="Proc. Natl. Acad. Sci. U.S.A.">
        <title>Genome and transcriptome analyses of the mountain pine beetle-fungal symbiont Grosmannia clavigera, a lodgepole pine pathogen.</title>
        <authorList>
            <person name="DiGuistini S."/>
            <person name="Wang Y."/>
            <person name="Liao N.Y."/>
            <person name="Taylor G."/>
            <person name="Tanguay P."/>
            <person name="Feau N."/>
            <person name="Henrissat B."/>
            <person name="Chan S.K."/>
            <person name="Hesse-Orce U."/>
            <person name="Alamouti S.M."/>
            <person name="Tsui C.K.M."/>
            <person name="Docking R.T."/>
            <person name="Levasseur A."/>
            <person name="Haridas S."/>
            <person name="Robertson G."/>
            <person name="Birol I."/>
            <person name="Holt R.A."/>
            <person name="Marra M.A."/>
            <person name="Hamelin R.C."/>
            <person name="Hirst M."/>
            <person name="Jones S.J.M."/>
            <person name="Bohlmann J."/>
            <person name="Breuil C."/>
        </authorList>
    </citation>
    <scope>NUCLEOTIDE SEQUENCE [LARGE SCALE GENOMIC DNA]</scope>
    <source>
        <strain evidence="9">kw1407 / UAMH 11150</strain>
    </source>
</reference>
<dbReference type="Pfam" id="PF23114">
    <property type="entry name" value="NAD-bd_HRPKS_sdrA"/>
    <property type="match status" value="1"/>
</dbReference>
<dbReference type="InterPro" id="IPR050091">
    <property type="entry name" value="PKS_NRPS_Biosynth_Enz"/>
</dbReference>
<dbReference type="InterPro" id="IPR020807">
    <property type="entry name" value="PKS_DH"/>
</dbReference>
<feature type="domain" description="PKS/mFAS DH" evidence="7">
    <location>
        <begin position="356"/>
        <end position="680"/>
    </location>
</feature>
<dbReference type="Proteomes" id="UP000007796">
    <property type="component" value="Unassembled WGS sequence"/>
</dbReference>
<dbReference type="PANTHER" id="PTHR43775">
    <property type="entry name" value="FATTY ACID SYNTHASE"/>
    <property type="match status" value="1"/>
</dbReference>
<dbReference type="InterPro" id="IPR016169">
    <property type="entry name" value="FAD-bd_PCMH_sub2"/>
</dbReference>
<dbReference type="GO" id="GO:0071949">
    <property type="term" value="F:FAD binding"/>
    <property type="evidence" value="ECO:0007669"/>
    <property type="project" value="InterPro"/>
</dbReference>
<dbReference type="InterPro" id="IPR016036">
    <property type="entry name" value="Malonyl_transacylase_ACP-bd"/>
</dbReference>
<feature type="active site" description="Proton acceptor; for dehydratase activity" evidence="5">
    <location>
        <position position="388"/>
    </location>
</feature>
<dbReference type="InterPro" id="IPR001227">
    <property type="entry name" value="Ac_transferase_dom_sf"/>
</dbReference>
<feature type="active site" description="Proton donor; for dehydratase activity" evidence="5">
    <location>
        <position position="588"/>
    </location>
</feature>
<evidence type="ECO:0000313" key="8">
    <source>
        <dbReference type="EMBL" id="EFW98540.1"/>
    </source>
</evidence>
<keyword evidence="4" id="KW-0808">Transferase</keyword>
<keyword evidence="9" id="KW-1185">Reference proteome</keyword>
<dbReference type="InParanoid" id="F0XUI9"/>
<dbReference type="InterPro" id="IPR016035">
    <property type="entry name" value="Acyl_Trfase/lysoPLipase"/>
</dbReference>
<keyword evidence="1" id="KW-0596">Phosphopantetheine</keyword>
<dbReference type="CDD" id="cd02440">
    <property type="entry name" value="AdoMet_MTases"/>
    <property type="match status" value="1"/>
</dbReference>
<dbReference type="Gene3D" id="3.40.50.150">
    <property type="entry name" value="Vaccinia Virus protein VP39"/>
    <property type="match status" value="1"/>
</dbReference>
<dbReference type="SUPFAM" id="SSF52151">
    <property type="entry name" value="FabD/lysophospholipase-like"/>
    <property type="match status" value="1"/>
</dbReference>
<dbReference type="HOGENOM" id="CLU_254858_0_0_1"/>
<dbReference type="InterPro" id="IPR042104">
    <property type="entry name" value="PKS_dehydratase_sf"/>
</dbReference>
<dbReference type="InterPro" id="IPR056501">
    <property type="entry name" value="NAD-bd_HRPKS_sdrA"/>
</dbReference>
<dbReference type="SMART" id="SM00826">
    <property type="entry name" value="PKS_DH"/>
    <property type="match status" value="1"/>
</dbReference>
<dbReference type="InterPro" id="IPR014043">
    <property type="entry name" value="Acyl_transferase_dom"/>
</dbReference>
<protein>
    <submittedName>
        <fullName evidence="8">Polyketide synthase</fullName>
    </submittedName>
</protein>
<dbReference type="GeneID" id="25977598"/>
<feature type="region of interest" description="N-terminal hotdog fold" evidence="5">
    <location>
        <begin position="356"/>
        <end position="494"/>
    </location>
</feature>
<dbReference type="eggNOG" id="KOG1202">
    <property type="taxonomic scope" value="Eukaryota"/>
</dbReference>
<dbReference type="PROSITE" id="PS51387">
    <property type="entry name" value="FAD_PCMH"/>
    <property type="match status" value="1"/>
</dbReference>
<dbReference type="InterPro" id="IPR013217">
    <property type="entry name" value="Methyltransf_12"/>
</dbReference>
<dbReference type="Gene3D" id="3.30.465.10">
    <property type="match status" value="2"/>
</dbReference>
<dbReference type="Gene3D" id="3.90.180.10">
    <property type="entry name" value="Medium-chain alcohol dehydrogenases, catalytic domain"/>
    <property type="match status" value="1"/>
</dbReference>
<dbReference type="SUPFAM" id="SSF56176">
    <property type="entry name" value="FAD-binding/transporter-associated domain-like"/>
    <property type="match status" value="1"/>
</dbReference>
<feature type="domain" description="FAD-binding PCMH-type" evidence="6">
    <location>
        <begin position="1182"/>
        <end position="1354"/>
    </location>
</feature>
<dbReference type="Pfam" id="PF08242">
    <property type="entry name" value="Methyltransf_12"/>
    <property type="match status" value="1"/>
</dbReference>